<dbReference type="HAMAP" id="MF_00727">
    <property type="entry name" value="Tgl"/>
    <property type="match status" value="1"/>
</dbReference>
<evidence type="ECO:0000313" key="3">
    <source>
        <dbReference type="EMBL" id="TVY10256.1"/>
    </source>
</evidence>
<reference evidence="3 4" key="1">
    <citation type="submission" date="2019-07" db="EMBL/GenBank/DDBJ databases">
        <authorList>
            <person name="Kim J."/>
        </authorList>
    </citation>
    <scope>NUCLEOTIDE SEQUENCE [LARGE SCALE GENOMIC DNA]</scope>
    <source>
        <strain evidence="3 4">JC52</strain>
    </source>
</reference>
<dbReference type="AlphaFoldDB" id="A0A559KDN7"/>
<evidence type="ECO:0000313" key="4">
    <source>
        <dbReference type="Proteomes" id="UP000317036"/>
    </source>
</evidence>
<proteinExistence type="inferred from homology"/>
<dbReference type="NCBIfam" id="NF002869">
    <property type="entry name" value="PRK03187.1"/>
    <property type="match status" value="1"/>
</dbReference>
<accession>A0A559KDN7</accession>
<sequence length="282" mass="31763">MILGPYGKLEIDTSRLTTKERDIYQQKQASQTTYHYDSPEALYFELRLRLAITEAAVALDKSAAEFASFKRSRCNPAFWDRTDKGGFQLRSGVLPSNAIQDIFSNSSLYAFECATAIIIILYKALLDTIGAEAFNRMFKDLYLLSWNHDNDLHLTTMYEHDEAYPGDVQYFKNPEVNPRTMEWQGENVVRLSGNRFFGHGIGIGGSDKIIGKLNKHRIPGSTVSAYLMNEVTYPNFIYLYQASSGGELPLERIPAGPVMATQQTVVGRIGTRTSIHRLPQSV</sequence>
<dbReference type="Pfam" id="PF20085">
    <property type="entry name" value="TGL"/>
    <property type="match status" value="1"/>
</dbReference>
<keyword evidence="2" id="KW-0749">Sporulation</keyword>
<organism evidence="3 4">
    <name type="scientific">Paenibacillus cremeus</name>
    <dbReference type="NCBI Taxonomy" id="2163881"/>
    <lineage>
        <taxon>Bacteria</taxon>
        <taxon>Bacillati</taxon>
        <taxon>Bacillota</taxon>
        <taxon>Bacilli</taxon>
        <taxon>Bacillales</taxon>
        <taxon>Paenibacillaceae</taxon>
        <taxon>Paenibacillus</taxon>
    </lineage>
</organism>
<gene>
    <name evidence="3" type="ORF">FPZ49_09330</name>
</gene>
<dbReference type="EMBL" id="VNJI01000009">
    <property type="protein sequence ID" value="TVY10256.1"/>
    <property type="molecule type" value="Genomic_DNA"/>
</dbReference>
<protein>
    <submittedName>
        <fullName evidence="3">Protein-glutamine gamma-glutamyltransferase</fullName>
        <ecNumber evidence="3">2.3.2.13</ecNumber>
    </submittedName>
</protein>
<keyword evidence="1 3" id="KW-0808">Transferase</keyword>
<evidence type="ECO:0000256" key="1">
    <source>
        <dbReference type="ARBA" id="ARBA00022679"/>
    </source>
</evidence>
<keyword evidence="3" id="KW-0012">Acyltransferase</keyword>
<dbReference type="EC" id="2.3.2.13" evidence="3"/>
<dbReference type="Proteomes" id="UP000317036">
    <property type="component" value="Unassembled WGS sequence"/>
</dbReference>
<dbReference type="RefSeq" id="WP_144845813.1">
    <property type="nucleotide sequence ID" value="NZ_VNJI01000009.1"/>
</dbReference>
<dbReference type="GO" id="GO:0003810">
    <property type="term" value="F:protein-glutamine gamma-glutamyltransferase activity"/>
    <property type="evidence" value="ECO:0007669"/>
    <property type="project" value="UniProtKB-EC"/>
</dbReference>
<comment type="caution">
    <text evidence="3">The sequence shown here is derived from an EMBL/GenBank/DDBJ whole genome shotgun (WGS) entry which is preliminary data.</text>
</comment>
<name>A0A559KDN7_9BACL</name>
<keyword evidence="4" id="KW-1185">Reference proteome</keyword>
<dbReference type="InterPro" id="IPR020916">
    <property type="entry name" value="Gln_gamma-glutamylTfrase_bac"/>
</dbReference>
<evidence type="ECO:0000256" key="2">
    <source>
        <dbReference type="ARBA" id="ARBA00022969"/>
    </source>
</evidence>
<dbReference type="GO" id="GO:0030435">
    <property type="term" value="P:sporulation resulting in formation of a cellular spore"/>
    <property type="evidence" value="ECO:0007669"/>
    <property type="project" value="UniProtKB-KW"/>
</dbReference>
<dbReference type="OrthoDB" id="1845399at2"/>